<reference evidence="4 5" key="1">
    <citation type="submission" date="2015-06" db="EMBL/GenBank/DDBJ databases">
        <title>Draft genome of the ant-associated black yeast Phialophora attae CBS 131958.</title>
        <authorList>
            <person name="Moreno L.F."/>
            <person name="Stielow B.J."/>
            <person name="de Hoog S."/>
            <person name="Vicente V.A."/>
            <person name="Weiss V.A."/>
            <person name="de Vries M."/>
            <person name="Cruz L.M."/>
            <person name="Souza E.M."/>
        </authorList>
    </citation>
    <scope>NUCLEOTIDE SEQUENCE [LARGE SCALE GENOMIC DNA]</scope>
    <source>
        <strain evidence="4 5">CBS 131958</strain>
    </source>
</reference>
<dbReference type="Pfam" id="PF00857">
    <property type="entry name" value="Isochorismatase"/>
    <property type="match status" value="1"/>
</dbReference>
<protein>
    <submittedName>
        <fullName evidence="4">Peroxyureidoacrylate/ureidoacrylate amidohydrolase RutB</fullName>
    </submittedName>
</protein>
<dbReference type="STRING" id="1664694.A0A0N1HM21"/>
<sequence>MAPSAAIDIPIVHQDTQDQIEVDSSFNSVVDDVFSPLDSLSTSVSSISIADNYFEEQSRGAADLRVKELDLELEAEKYLQAVEEDPLLADCTQDAVTFGQGPDAWLYHPKSGVFDLTRRSNEKVHFPSHTDNMTGLLVDPNRTILVIVDMQNFFINPDCYPHKAGLGAVNPLLRVMEKCRNLGIEVSFLNWVIDEQDMIAMPPAVQRGWSSDRLLSHGVGWNVNLGSELPNGQGRCLWKGSWNAELYSPIKDAARTDDAVFFKNRPSGMWSRDCDMARYLSENNLKTVMFAGVNTDQCVLGTLTDCYSKSYDCIMIRDCVGTATTGLMAQELVEYNVERNYGFVLDSGCVLQARVLCT</sequence>
<dbReference type="SUPFAM" id="SSF52499">
    <property type="entry name" value="Isochorismatase-like hydrolases"/>
    <property type="match status" value="1"/>
</dbReference>
<organism evidence="4 5">
    <name type="scientific">Cyphellophora attinorum</name>
    <dbReference type="NCBI Taxonomy" id="1664694"/>
    <lineage>
        <taxon>Eukaryota</taxon>
        <taxon>Fungi</taxon>
        <taxon>Dikarya</taxon>
        <taxon>Ascomycota</taxon>
        <taxon>Pezizomycotina</taxon>
        <taxon>Eurotiomycetes</taxon>
        <taxon>Chaetothyriomycetidae</taxon>
        <taxon>Chaetothyriales</taxon>
        <taxon>Cyphellophoraceae</taxon>
        <taxon>Cyphellophora</taxon>
    </lineage>
</organism>
<accession>A0A0N1HM21</accession>
<evidence type="ECO:0000313" key="4">
    <source>
        <dbReference type="EMBL" id="KPI38200.1"/>
    </source>
</evidence>
<evidence type="ECO:0000256" key="2">
    <source>
        <dbReference type="ARBA" id="ARBA00022801"/>
    </source>
</evidence>
<dbReference type="GO" id="GO:0016787">
    <property type="term" value="F:hydrolase activity"/>
    <property type="evidence" value="ECO:0007669"/>
    <property type="project" value="UniProtKB-KW"/>
</dbReference>
<dbReference type="OrthoDB" id="167809at2759"/>
<comment type="caution">
    <text evidence="4">The sequence shown here is derived from an EMBL/GenBank/DDBJ whole genome shotgun (WGS) entry which is preliminary data.</text>
</comment>
<dbReference type="VEuPathDB" id="FungiDB:AB675_997"/>
<dbReference type="PANTHER" id="PTHR43540:SF9">
    <property type="entry name" value="FAMILY HYDROLASE, PUTATIVE (AFU_ORTHOLOGUE AFUA_2G08700)-RELATED"/>
    <property type="match status" value="1"/>
</dbReference>
<evidence type="ECO:0000313" key="5">
    <source>
        <dbReference type="Proteomes" id="UP000038010"/>
    </source>
</evidence>
<comment type="similarity">
    <text evidence="1">Belongs to the isochorismatase family.</text>
</comment>
<dbReference type="Gene3D" id="3.40.50.850">
    <property type="entry name" value="Isochorismatase-like"/>
    <property type="match status" value="1"/>
</dbReference>
<dbReference type="Proteomes" id="UP000038010">
    <property type="component" value="Unassembled WGS sequence"/>
</dbReference>
<name>A0A0N1HM21_9EURO</name>
<dbReference type="CDD" id="cd00431">
    <property type="entry name" value="cysteine_hydrolases"/>
    <property type="match status" value="1"/>
</dbReference>
<keyword evidence="5" id="KW-1185">Reference proteome</keyword>
<evidence type="ECO:0000256" key="1">
    <source>
        <dbReference type="ARBA" id="ARBA00006336"/>
    </source>
</evidence>
<dbReference type="PANTHER" id="PTHR43540">
    <property type="entry name" value="PEROXYUREIDOACRYLATE/UREIDOACRYLATE AMIDOHYDROLASE-RELATED"/>
    <property type="match status" value="1"/>
</dbReference>
<proteinExistence type="inferred from homology"/>
<dbReference type="InterPro" id="IPR000868">
    <property type="entry name" value="Isochorismatase-like_dom"/>
</dbReference>
<dbReference type="InterPro" id="IPR036380">
    <property type="entry name" value="Isochorismatase-like_sf"/>
</dbReference>
<dbReference type="GeneID" id="28742429"/>
<feature type="domain" description="Isochorismatase-like" evidence="3">
    <location>
        <begin position="143"/>
        <end position="326"/>
    </location>
</feature>
<keyword evidence="2 4" id="KW-0378">Hydrolase</keyword>
<gene>
    <name evidence="4" type="ORF">AB675_997</name>
</gene>
<dbReference type="AlphaFoldDB" id="A0A0N1HM21"/>
<evidence type="ECO:0000259" key="3">
    <source>
        <dbReference type="Pfam" id="PF00857"/>
    </source>
</evidence>
<dbReference type="InterPro" id="IPR050272">
    <property type="entry name" value="Isochorismatase-like_hydrls"/>
</dbReference>
<dbReference type="RefSeq" id="XP_017998163.1">
    <property type="nucleotide sequence ID" value="XM_018150559.1"/>
</dbReference>
<dbReference type="EMBL" id="LFJN01000020">
    <property type="protein sequence ID" value="KPI38200.1"/>
    <property type="molecule type" value="Genomic_DNA"/>
</dbReference>